<keyword evidence="1" id="KW-0812">Transmembrane</keyword>
<accession>A0A8J2BVG2</accession>
<feature type="transmembrane region" description="Helical" evidence="1">
    <location>
        <begin position="6"/>
        <end position="22"/>
    </location>
</feature>
<dbReference type="EMBL" id="CAJNOB010000045">
    <property type="protein sequence ID" value="CAF0702290.1"/>
    <property type="molecule type" value="Genomic_DNA"/>
</dbReference>
<sequence>MDDVMALVPFGGLAFLVFRCVRRVGYRLSPRRFEVVGKGT</sequence>
<keyword evidence="1" id="KW-1133">Transmembrane helix</keyword>
<keyword evidence="1" id="KW-0472">Membrane</keyword>
<evidence type="ECO:0000313" key="2">
    <source>
        <dbReference type="EMBL" id="CAF0702290.1"/>
    </source>
</evidence>
<dbReference type="Proteomes" id="UP000663859">
    <property type="component" value="Unassembled WGS sequence"/>
</dbReference>
<reference evidence="2" key="1">
    <citation type="submission" date="2021-02" db="EMBL/GenBank/DDBJ databases">
        <authorList>
            <person name="Cremers G."/>
            <person name="Picone N."/>
        </authorList>
    </citation>
    <scope>NUCLEOTIDE SEQUENCE</scope>
    <source>
        <strain evidence="2">PQ17</strain>
    </source>
</reference>
<comment type="caution">
    <text evidence="2">The sequence shown here is derived from an EMBL/GenBank/DDBJ whole genome shotgun (WGS) entry which is preliminary data.</text>
</comment>
<dbReference type="AlphaFoldDB" id="A0A8J2BVG2"/>
<protein>
    <submittedName>
        <fullName evidence="2">Uncharacterized protein</fullName>
    </submittedName>
</protein>
<organism evidence="2 3">
    <name type="scientific">Candidatus Methylacidithermus pantelleriae</name>
    <dbReference type="NCBI Taxonomy" id="2744239"/>
    <lineage>
        <taxon>Bacteria</taxon>
        <taxon>Pseudomonadati</taxon>
        <taxon>Verrucomicrobiota</taxon>
        <taxon>Methylacidiphilae</taxon>
        <taxon>Methylacidiphilales</taxon>
        <taxon>Methylacidiphilaceae</taxon>
        <taxon>Candidatus Methylacidithermus</taxon>
    </lineage>
</organism>
<proteinExistence type="predicted"/>
<evidence type="ECO:0000313" key="3">
    <source>
        <dbReference type="Proteomes" id="UP000663859"/>
    </source>
</evidence>
<evidence type="ECO:0000256" key="1">
    <source>
        <dbReference type="SAM" id="Phobius"/>
    </source>
</evidence>
<gene>
    <name evidence="2" type="ORF">MPNT_50025</name>
</gene>
<keyword evidence="3" id="KW-1185">Reference proteome</keyword>
<name>A0A8J2BVG2_9BACT</name>